<protein>
    <submittedName>
        <fullName evidence="1">Uncharacterized protein</fullName>
    </submittedName>
</protein>
<comment type="caution">
    <text evidence="1">The sequence shown here is derived from an EMBL/GenBank/DDBJ whole genome shotgun (WGS) entry which is preliminary data.</text>
</comment>
<reference evidence="1" key="1">
    <citation type="submission" date="2017-07" db="EMBL/GenBank/DDBJ databases">
        <title>Taro Niue Genome Assembly and Annotation.</title>
        <authorList>
            <person name="Atibalentja N."/>
            <person name="Keating K."/>
            <person name="Fields C.J."/>
        </authorList>
    </citation>
    <scope>NUCLEOTIDE SEQUENCE</scope>
    <source>
        <strain evidence="1">Niue_2</strain>
        <tissue evidence="1">Leaf</tissue>
    </source>
</reference>
<accession>A0A843WLN4</accession>
<proteinExistence type="predicted"/>
<dbReference type="EMBL" id="NMUH01004764">
    <property type="protein sequence ID" value="MQM10759.1"/>
    <property type="molecule type" value="Genomic_DNA"/>
</dbReference>
<gene>
    <name evidence="1" type="ORF">Taro_043658</name>
</gene>
<dbReference type="Proteomes" id="UP000652761">
    <property type="component" value="Unassembled WGS sequence"/>
</dbReference>
<evidence type="ECO:0000313" key="1">
    <source>
        <dbReference type="EMBL" id="MQM10759.1"/>
    </source>
</evidence>
<keyword evidence="2" id="KW-1185">Reference proteome</keyword>
<evidence type="ECO:0000313" key="2">
    <source>
        <dbReference type="Proteomes" id="UP000652761"/>
    </source>
</evidence>
<organism evidence="1 2">
    <name type="scientific">Colocasia esculenta</name>
    <name type="common">Wild taro</name>
    <name type="synonym">Arum esculentum</name>
    <dbReference type="NCBI Taxonomy" id="4460"/>
    <lineage>
        <taxon>Eukaryota</taxon>
        <taxon>Viridiplantae</taxon>
        <taxon>Streptophyta</taxon>
        <taxon>Embryophyta</taxon>
        <taxon>Tracheophyta</taxon>
        <taxon>Spermatophyta</taxon>
        <taxon>Magnoliopsida</taxon>
        <taxon>Liliopsida</taxon>
        <taxon>Araceae</taxon>
        <taxon>Aroideae</taxon>
        <taxon>Colocasieae</taxon>
        <taxon>Colocasia</taxon>
    </lineage>
</organism>
<dbReference type="AlphaFoldDB" id="A0A843WLN4"/>
<name>A0A843WLN4_COLES</name>
<sequence>MHGVELLTSGVLRRRLKLSRSGEEFLRAIRRSDVVLDALTTRGRREEWGKRRAMLGLCVLREGREFYLDLLRGWRVMRIR</sequence>